<organism evidence="2 3">
    <name type="scientific">Pleurodeles waltl</name>
    <name type="common">Iberian ribbed newt</name>
    <dbReference type="NCBI Taxonomy" id="8319"/>
    <lineage>
        <taxon>Eukaryota</taxon>
        <taxon>Metazoa</taxon>
        <taxon>Chordata</taxon>
        <taxon>Craniata</taxon>
        <taxon>Vertebrata</taxon>
        <taxon>Euteleostomi</taxon>
        <taxon>Amphibia</taxon>
        <taxon>Batrachia</taxon>
        <taxon>Caudata</taxon>
        <taxon>Salamandroidea</taxon>
        <taxon>Salamandridae</taxon>
        <taxon>Pleurodelinae</taxon>
        <taxon>Pleurodeles</taxon>
    </lineage>
</organism>
<feature type="compositionally biased region" description="Basic and acidic residues" evidence="1">
    <location>
        <begin position="191"/>
        <end position="205"/>
    </location>
</feature>
<evidence type="ECO:0000313" key="2">
    <source>
        <dbReference type="EMBL" id="KAJ1129624.1"/>
    </source>
</evidence>
<evidence type="ECO:0000313" key="3">
    <source>
        <dbReference type="Proteomes" id="UP001066276"/>
    </source>
</evidence>
<dbReference type="Proteomes" id="UP001066276">
    <property type="component" value="Chromosome 7"/>
</dbReference>
<reference evidence="2" key="1">
    <citation type="journal article" date="2022" name="bioRxiv">
        <title>Sequencing and chromosome-scale assembly of the giantPleurodeles waltlgenome.</title>
        <authorList>
            <person name="Brown T."/>
            <person name="Elewa A."/>
            <person name="Iarovenko S."/>
            <person name="Subramanian E."/>
            <person name="Araus A.J."/>
            <person name="Petzold A."/>
            <person name="Susuki M."/>
            <person name="Suzuki K.-i.T."/>
            <person name="Hayashi T."/>
            <person name="Toyoda A."/>
            <person name="Oliveira C."/>
            <person name="Osipova E."/>
            <person name="Leigh N.D."/>
            <person name="Simon A."/>
            <person name="Yun M.H."/>
        </authorList>
    </citation>
    <scope>NUCLEOTIDE SEQUENCE</scope>
    <source>
        <strain evidence="2">20211129_DDA</strain>
        <tissue evidence="2">Liver</tissue>
    </source>
</reference>
<dbReference type="PANTHER" id="PTHR11505">
    <property type="entry name" value="L1 TRANSPOSABLE ELEMENT-RELATED"/>
    <property type="match status" value="1"/>
</dbReference>
<dbReference type="InterPro" id="IPR042566">
    <property type="entry name" value="L1_C"/>
</dbReference>
<feature type="compositionally biased region" description="Polar residues" evidence="1">
    <location>
        <begin position="206"/>
        <end position="215"/>
    </location>
</feature>
<accession>A0AAV7PQV8</accession>
<proteinExistence type="predicted"/>
<dbReference type="InterPro" id="IPR004244">
    <property type="entry name" value="Transposase_22"/>
</dbReference>
<dbReference type="Gene3D" id="3.30.250.20">
    <property type="entry name" value="L1 transposable element, C-terminal domain"/>
    <property type="match status" value="1"/>
</dbReference>
<feature type="region of interest" description="Disordered" evidence="1">
    <location>
        <begin position="189"/>
        <end position="215"/>
    </location>
</feature>
<evidence type="ECO:0000256" key="1">
    <source>
        <dbReference type="SAM" id="MobiDB-lite"/>
    </source>
</evidence>
<protein>
    <submittedName>
        <fullName evidence="2">Uncharacterized protein</fullName>
    </submittedName>
</protein>
<comment type="caution">
    <text evidence="2">The sequence shown here is derived from an EMBL/GenBank/DDBJ whole genome shotgun (WGS) entry which is preliminary data.</text>
</comment>
<keyword evidence="3" id="KW-1185">Reference proteome</keyword>
<dbReference type="AlphaFoldDB" id="A0AAV7PQV8"/>
<sequence length="215" mass="23665">MHEGPKSCSTVHTDLLYGRGDGGACKAGGIKRSVAGRLETSGGPVANHPMREHQAYGTVRGTLTTLFGAEAFAKILVVERANRALAKRPPLGAQPRPILAYLLNCRDRDTTLRLSCKCHPLQFDGNEISIYPDFMMAVQEARKKYTAVKQKLRQANVAYAMLYPACLKIKHKGKDILFTSPQQASDYMKWNNERESLGPRARSESETASALSAQD</sequence>
<name>A0AAV7PQV8_PLEWA</name>
<gene>
    <name evidence="2" type="ORF">NDU88_007990</name>
</gene>
<dbReference type="EMBL" id="JANPWB010000011">
    <property type="protein sequence ID" value="KAJ1129624.1"/>
    <property type="molecule type" value="Genomic_DNA"/>
</dbReference>